<name>A0A8T9SSD2_9BACT</name>
<dbReference type="KEGG" id="haei:MUN82_19100"/>
<dbReference type="RefSeq" id="WP_245092969.1">
    <property type="nucleotide sequence ID" value="NZ_CP095053.1"/>
</dbReference>
<dbReference type="AlphaFoldDB" id="A0A8T9SSD2"/>
<evidence type="ECO:0000256" key="1">
    <source>
        <dbReference type="SAM" id="Phobius"/>
    </source>
</evidence>
<feature type="transmembrane region" description="Helical" evidence="1">
    <location>
        <begin position="58"/>
        <end position="82"/>
    </location>
</feature>
<dbReference type="InterPro" id="IPR054261">
    <property type="entry name" value="DUF6992"/>
</dbReference>
<evidence type="ECO:0000313" key="3">
    <source>
        <dbReference type="Proteomes" id="UP000829925"/>
    </source>
</evidence>
<keyword evidence="3" id="KW-1185">Reference proteome</keyword>
<organism evidence="2 3">
    <name type="scientific">Hymenobacter aerilatus</name>
    <dbReference type="NCBI Taxonomy" id="2932251"/>
    <lineage>
        <taxon>Bacteria</taxon>
        <taxon>Pseudomonadati</taxon>
        <taxon>Bacteroidota</taxon>
        <taxon>Cytophagia</taxon>
        <taxon>Cytophagales</taxon>
        <taxon>Hymenobacteraceae</taxon>
        <taxon>Hymenobacter</taxon>
    </lineage>
</organism>
<dbReference type="Proteomes" id="UP000829925">
    <property type="component" value="Chromosome"/>
</dbReference>
<dbReference type="Pfam" id="PF22503">
    <property type="entry name" value="DUF6992"/>
    <property type="match status" value="1"/>
</dbReference>
<keyword evidence="1" id="KW-1133">Transmembrane helix</keyword>
<dbReference type="EMBL" id="CP095053">
    <property type="protein sequence ID" value="UOR05032.1"/>
    <property type="molecule type" value="Genomic_DNA"/>
</dbReference>
<keyword evidence="1" id="KW-0472">Membrane</keyword>
<feature type="transmembrane region" description="Helical" evidence="1">
    <location>
        <begin position="102"/>
        <end position="120"/>
    </location>
</feature>
<accession>A0A8T9SSD2</accession>
<gene>
    <name evidence="2" type="ORF">MUN82_19100</name>
</gene>
<keyword evidence="1" id="KW-0812">Transmembrane</keyword>
<reference evidence="2 3" key="1">
    <citation type="submission" date="2022-04" db="EMBL/GenBank/DDBJ databases">
        <title>Hymenobacter sp. isolated from the air.</title>
        <authorList>
            <person name="Won M."/>
            <person name="Lee C.-M."/>
            <person name="Woen H.-Y."/>
            <person name="Kwon S.-W."/>
        </authorList>
    </citation>
    <scope>NUCLEOTIDE SEQUENCE [LARGE SCALE GENOMIC DNA]</scope>
    <source>
        <strain evidence="3">5413 J-13</strain>
    </source>
</reference>
<evidence type="ECO:0000313" key="2">
    <source>
        <dbReference type="EMBL" id="UOR05032.1"/>
    </source>
</evidence>
<sequence length="170" mass="18628">MASTLLLATAALPAINQARELLAERAMGVLGGWALLNLLVSGYFVARTDARTVLHHFHLMNVGWNVVNLLLAVVGLLRATPYGVADLTLAESLTAQFNFEKLLVLNLGLDVAYLCIGSWLQARAATDSKPVRLLGFGRSLWLQGGFLLLFDSGFYLIYHRFAEQLLQLVS</sequence>
<proteinExistence type="predicted"/>
<feature type="transmembrane region" description="Helical" evidence="1">
    <location>
        <begin position="27"/>
        <end position="46"/>
    </location>
</feature>
<protein>
    <submittedName>
        <fullName evidence="2">Uncharacterized protein</fullName>
    </submittedName>
</protein>
<feature type="transmembrane region" description="Helical" evidence="1">
    <location>
        <begin position="140"/>
        <end position="158"/>
    </location>
</feature>